<feature type="transmembrane region" description="Helical" evidence="6">
    <location>
        <begin position="161"/>
        <end position="182"/>
    </location>
</feature>
<dbReference type="PANTHER" id="PTHR45649:SF8">
    <property type="entry name" value="PERMEASE, PUTATIVE-RELATED"/>
    <property type="match status" value="1"/>
</dbReference>
<protein>
    <recommendedName>
        <fullName evidence="9">GABA permease</fullName>
    </recommendedName>
</protein>
<dbReference type="PROSITE" id="PS00218">
    <property type="entry name" value="AMINO_ACID_PERMEASE_1"/>
    <property type="match status" value="1"/>
</dbReference>
<keyword evidence="5 6" id="KW-0472">Membrane</keyword>
<keyword evidence="2" id="KW-0813">Transport</keyword>
<dbReference type="InterPro" id="IPR004840">
    <property type="entry name" value="Amino_acid_permease_CS"/>
</dbReference>
<evidence type="ECO:0000313" key="7">
    <source>
        <dbReference type="EMBL" id="TKA25354.1"/>
    </source>
</evidence>
<evidence type="ECO:0000256" key="2">
    <source>
        <dbReference type="ARBA" id="ARBA00022448"/>
    </source>
</evidence>
<keyword evidence="8" id="KW-1185">Reference proteome</keyword>
<feature type="transmembrane region" description="Helical" evidence="6">
    <location>
        <begin position="317"/>
        <end position="337"/>
    </location>
</feature>
<organism evidence="7 8">
    <name type="scientific">Salinomyces thailandicus</name>
    <dbReference type="NCBI Taxonomy" id="706561"/>
    <lineage>
        <taxon>Eukaryota</taxon>
        <taxon>Fungi</taxon>
        <taxon>Dikarya</taxon>
        <taxon>Ascomycota</taxon>
        <taxon>Pezizomycotina</taxon>
        <taxon>Dothideomycetes</taxon>
        <taxon>Dothideomycetidae</taxon>
        <taxon>Mycosphaerellales</taxon>
        <taxon>Teratosphaeriaceae</taxon>
        <taxon>Salinomyces</taxon>
    </lineage>
</organism>
<dbReference type="Gene3D" id="1.20.1740.10">
    <property type="entry name" value="Amino acid/polyamine transporter I"/>
    <property type="match status" value="1"/>
</dbReference>
<evidence type="ECO:0000256" key="5">
    <source>
        <dbReference type="ARBA" id="ARBA00023136"/>
    </source>
</evidence>
<feature type="transmembrane region" description="Helical" evidence="6">
    <location>
        <begin position="373"/>
        <end position="393"/>
    </location>
</feature>
<dbReference type="PIRSF" id="PIRSF006060">
    <property type="entry name" value="AA_transporter"/>
    <property type="match status" value="1"/>
</dbReference>
<feature type="transmembrane region" description="Helical" evidence="6">
    <location>
        <begin position="477"/>
        <end position="496"/>
    </location>
</feature>
<evidence type="ECO:0000313" key="8">
    <source>
        <dbReference type="Proteomes" id="UP000308549"/>
    </source>
</evidence>
<feature type="transmembrane region" description="Helical" evidence="6">
    <location>
        <begin position="118"/>
        <end position="141"/>
    </location>
</feature>
<feature type="transmembrane region" description="Helical" evidence="6">
    <location>
        <begin position="405"/>
        <end position="424"/>
    </location>
</feature>
<evidence type="ECO:0008006" key="9">
    <source>
        <dbReference type="Google" id="ProtNLM"/>
    </source>
</evidence>
<dbReference type="PANTHER" id="PTHR45649">
    <property type="entry name" value="AMINO-ACID PERMEASE BAT1"/>
    <property type="match status" value="1"/>
</dbReference>
<feature type="transmembrane region" description="Helical" evidence="6">
    <location>
        <begin position="231"/>
        <end position="251"/>
    </location>
</feature>
<feature type="transmembrane region" description="Helical" evidence="6">
    <location>
        <begin position="445"/>
        <end position="465"/>
    </location>
</feature>
<evidence type="ECO:0000256" key="1">
    <source>
        <dbReference type="ARBA" id="ARBA00004141"/>
    </source>
</evidence>
<dbReference type="EMBL" id="NAJL01000036">
    <property type="protein sequence ID" value="TKA25354.1"/>
    <property type="molecule type" value="Genomic_DNA"/>
</dbReference>
<dbReference type="GO" id="GO:0022857">
    <property type="term" value="F:transmembrane transporter activity"/>
    <property type="evidence" value="ECO:0007669"/>
    <property type="project" value="InterPro"/>
</dbReference>
<evidence type="ECO:0000256" key="6">
    <source>
        <dbReference type="SAM" id="Phobius"/>
    </source>
</evidence>
<feature type="transmembrane region" description="Helical" evidence="6">
    <location>
        <begin position="39"/>
        <end position="62"/>
    </location>
</feature>
<feature type="transmembrane region" description="Helical" evidence="6">
    <location>
        <begin position="194"/>
        <end position="211"/>
    </location>
</feature>
<keyword evidence="4 6" id="KW-1133">Transmembrane helix</keyword>
<gene>
    <name evidence="7" type="ORF">B0A50_06258</name>
</gene>
<dbReference type="GO" id="GO:0016020">
    <property type="term" value="C:membrane"/>
    <property type="evidence" value="ECO:0007669"/>
    <property type="project" value="UniProtKB-SubCell"/>
</dbReference>
<evidence type="ECO:0000256" key="3">
    <source>
        <dbReference type="ARBA" id="ARBA00022692"/>
    </source>
</evidence>
<name>A0A4U0TT58_9PEZI</name>
<dbReference type="Proteomes" id="UP000308549">
    <property type="component" value="Unassembled WGS sequence"/>
</dbReference>
<comment type="caution">
    <text evidence="7">The sequence shown here is derived from an EMBL/GenBank/DDBJ whole genome shotgun (WGS) entry which is preliminary data.</text>
</comment>
<dbReference type="OrthoDB" id="3257095at2759"/>
<accession>A0A4U0TT58</accession>
<dbReference type="AlphaFoldDB" id="A0A4U0TT58"/>
<sequence length="553" mass="59162">MAHLGAEPKTAEVFNPDVAEEIALGELGYQQELKRDFSLLGMLAFSFSIVTCWSALSGVLIIGAESGGPPVMVWSWLGICAFSLAVAYSMAEMCSAYPVAGGQYSWVAILAPKSISRGFSYVTGWFMCWGIISMGATNNFITANFVLGVANANNPDYVIERWHTVLVAYAVGVLALCFNVFLPRLLDKVSRGLVTWNICAFLIIVIAILATKQPLQTGRFVFVDFVNLSGFPKAYTAIVGLLQTAFGMCCYDAPAHMTEELQDARKEAPRAIIWSVYIGALTGFIFLIAACFCIGDIETTASSATGVPIIQIFLDSTASRAGASGLTVLLIVIGLGASNALTAEGGRAVYAFARDRGLPFSGLLSKVDSRKQIPIYALCLTVLVQIALNSIYFGTVTGFETVVSIATEGFYVSYAMPLLARLLSHFTSSAPVQINGLYNLGKLSVPLNFVGLVYLVFTAVTFNFPTLRPVTPENMNYTSAAVGVIMVVAVVTWLTTGWRQFKGPESGGVTVVIEGGEPRVSGEEESDGVAEGEKAVSKSMELGHSCGEQISIY</sequence>
<dbReference type="GO" id="GO:0006865">
    <property type="term" value="P:amino acid transport"/>
    <property type="evidence" value="ECO:0007669"/>
    <property type="project" value="InterPro"/>
</dbReference>
<evidence type="ECO:0000256" key="4">
    <source>
        <dbReference type="ARBA" id="ARBA00022989"/>
    </source>
</evidence>
<feature type="transmembrane region" description="Helical" evidence="6">
    <location>
        <begin position="272"/>
        <end position="297"/>
    </location>
</feature>
<reference evidence="7 8" key="1">
    <citation type="submission" date="2017-03" db="EMBL/GenBank/DDBJ databases">
        <title>Genomes of endolithic fungi from Antarctica.</title>
        <authorList>
            <person name="Coleine C."/>
            <person name="Masonjones S."/>
            <person name="Stajich J.E."/>
        </authorList>
    </citation>
    <scope>NUCLEOTIDE SEQUENCE [LARGE SCALE GENOMIC DNA]</scope>
    <source>
        <strain evidence="7 8">CCFEE 6315</strain>
    </source>
</reference>
<dbReference type="Pfam" id="PF13520">
    <property type="entry name" value="AA_permease_2"/>
    <property type="match status" value="1"/>
</dbReference>
<comment type="subcellular location">
    <subcellularLocation>
        <location evidence="1">Membrane</location>
        <topology evidence="1">Multi-pass membrane protein</topology>
    </subcellularLocation>
</comment>
<keyword evidence="3 6" id="KW-0812">Transmembrane</keyword>
<feature type="transmembrane region" description="Helical" evidence="6">
    <location>
        <begin position="74"/>
        <end position="97"/>
    </location>
</feature>
<proteinExistence type="predicted"/>
<dbReference type="InterPro" id="IPR002293">
    <property type="entry name" value="AA/rel_permease1"/>
</dbReference>